<evidence type="ECO:0000313" key="3">
    <source>
        <dbReference type="EMBL" id="KYG71199.1"/>
    </source>
</evidence>
<sequence>MTKPFQKILVIQTAFIGDVILATGVLEKLHQYYPQAQLDFLVRKGNEGLVKNHPFLNQTLVWDKKAGKYKNLLKLLKAIRSEQYDLVVNIQRFANSGFLTAFSRAKIKVGFDKNPFSWAFNKKVLHLINNRSHEIERNHNLIAEFTDEHPAKPKLYPSAEDFDKARKLKTDQFICFAPASVWFTKQYPKEKWIEFLAETKFDGLIYALGAPTDKALCDEIIEKSGNSNAHNLCGKLSLLESAALMHDAQMNYVNDSAPMHLASAMNAPTAAIFCSTIPEFGFGPLSDDSRVIQIQKPLACRPCGLHGKKACPKGHFKCGLEIEKNQLLKLVDY</sequence>
<dbReference type="CDD" id="cd03789">
    <property type="entry name" value="GT9_LPS_heptosyltransferase"/>
    <property type="match status" value="1"/>
</dbReference>
<dbReference type="PANTHER" id="PTHR30160">
    <property type="entry name" value="TETRAACYLDISACCHARIDE 4'-KINASE-RELATED"/>
    <property type="match status" value="1"/>
</dbReference>
<dbReference type="OrthoDB" id="9768048at2"/>
<comment type="caution">
    <text evidence="3">The sequence shown here is derived from an EMBL/GenBank/DDBJ whole genome shotgun (WGS) entry which is preliminary data.</text>
</comment>
<dbReference type="AlphaFoldDB" id="A0A150WXI9"/>
<keyword evidence="4" id="KW-1185">Reference proteome</keyword>
<dbReference type="InterPro" id="IPR002201">
    <property type="entry name" value="Glyco_trans_9"/>
</dbReference>
<dbReference type="EMBL" id="LRPC01000033">
    <property type="protein sequence ID" value="KYG71199.1"/>
    <property type="molecule type" value="Genomic_DNA"/>
</dbReference>
<evidence type="ECO:0000256" key="1">
    <source>
        <dbReference type="ARBA" id="ARBA00022676"/>
    </source>
</evidence>
<gene>
    <name evidence="3" type="ORF">AWW68_18495</name>
</gene>
<evidence type="ECO:0000256" key="2">
    <source>
        <dbReference type="ARBA" id="ARBA00022679"/>
    </source>
</evidence>
<dbReference type="Gene3D" id="3.40.50.2000">
    <property type="entry name" value="Glycogen Phosphorylase B"/>
    <property type="match status" value="2"/>
</dbReference>
<protein>
    <submittedName>
        <fullName evidence="3">Heptosyltransferase</fullName>
    </submittedName>
</protein>
<name>A0A150WXI9_9BACT</name>
<dbReference type="Pfam" id="PF01075">
    <property type="entry name" value="Glyco_transf_9"/>
    <property type="match status" value="1"/>
</dbReference>
<dbReference type="GO" id="GO:0008713">
    <property type="term" value="F:ADP-heptose-lipopolysaccharide heptosyltransferase activity"/>
    <property type="evidence" value="ECO:0007669"/>
    <property type="project" value="TreeGrafter"/>
</dbReference>
<dbReference type="RefSeq" id="WP_068225191.1">
    <property type="nucleotide sequence ID" value="NZ_CP139724.1"/>
</dbReference>
<dbReference type="SUPFAM" id="SSF53756">
    <property type="entry name" value="UDP-Glycosyltransferase/glycogen phosphorylase"/>
    <property type="match status" value="1"/>
</dbReference>
<keyword evidence="2 3" id="KW-0808">Transferase</keyword>
<dbReference type="GO" id="GO:0005829">
    <property type="term" value="C:cytosol"/>
    <property type="evidence" value="ECO:0007669"/>
    <property type="project" value="TreeGrafter"/>
</dbReference>
<dbReference type="STRING" id="333140.AWW68_18495"/>
<keyword evidence="1" id="KW-0328">Glycosyltransferase</keyword>
<dbReference type="GO" id="GO:0009244">
    <property type="term" value="P:lipopolysaccharide core region biosynthetic process"/>
    <property type="evidence" value="ECO:0007669"/>
    <property type="project" value="TreeGrafter"/>
</dbReference>
<dbReference type="PANTHER" id="PTHR30160:SF1">
    <property type="entry name" value="LIPOPOLYSACCHARIDE 1,2-N-ACETYLGLUCOSAMINETRANSFERASE-RELATED"/>
    <property type="match status" value="1"/>
</dbReference>
<evidence type="ECO:0000313" key="4">
    <source>
        <dbReference type="Proteomes" id="UP000075606"/>
    </source>
</evidence>
<dbReference type="InterPro" id="IPR051199">
    <property type="entry name" value="LPS_LOS_Heptosyltrfase"/>
</dbReference>
<dbReference type="Proteomes" id="UP000075606">
    <property type="component" value="Unassembled WGS sequence"/>
</dbReference>
<accession>A0A150WXI9</accession>
<proteinExistence type="predicted"/>
<reference evidence="3 4" key="1">
    <citation type="submission" date="2016-01" db="EMBL/GenBank/DDBJ databases">
        <title>Genome sequencing of Roseivirga spongicola UST030701-084.</title>
        <authorList>
            <person name="Selvaratnam C."/>
            <person name="Thevarajoo S."/>
            <person name="Goh K.M."/>
            <person name="Ee R."/>
            <person name="Chan K.-G."/>
            <person name="Chong C.S."/>
        </authorList>
    </citation>
    <scope>NUCLEOTIDE SEQUENCE [LARGE SCALE GENOMIC DNA]</scope>
    <source>
        <strain evidence="3 4">UST030701-084</strain>
    </source>
</reference>
<organism evidence="3 4">
    <name type="scientific">Roseivirga spongicola</name>
    <dbReference type="NCBI Taxonomy" id="333140"/>
    <lineage>
        <taxon>Bacteria</taxon>
        <taxon>Pseudomonadati</taxon>
        <taxon>Bacteroidota</taxon>
        <taxon>Cytophagia</taxon>
        <taxon>Cytophagales</taxon>
        <taxon>Roseivirgaceae</taxon>
        <taxon>Roseivirga</taxon>
    </lineage>
</organism>